<name>A0A951QAA8_9CYAN</name>
<proteinExistence type="predicted"/>
<protein>
    <submittedName>
        <fullName evidence="2">Uncharacterized protein</fullName>
    </submittedName>
</protein>
<gene>
    <name evidence="2" type="ORF">KME15_05895</name>
</gene>
<feature type="region of interest" description="Disordered" evidence="1">
    <location>
        <begin position="85"/>
        <end position="108"/>
    </location>
</feature>
<dbReference type="AlphaFoldDB" id="A0A951QAA8"/>
<evidence type="ECO:0000256" key="1">
    <source>
        <dbReference type="SAM" id="MobiDB-lite"/>
    </source>
</evidence>
<accession>A0A951QAA8</accession>
<sequence length="108" mass="11612">MATFKRRSSASAAVSKSAIAQASTMLQALPQKPKDNWSLREAVSLLHDSIISAIDRGYSHEEVAAMLGEKGVDITAPSLKRYLASVKREKDADKPKASRGGRRSKTGA</sequence>
<dbReference type="EMBL" id="JAHHHD010000004">
    <property type="protein sequence ID" value="MBW4658186.1"/>
    <property type="molecule type" value="Genomic_DNA"/>
</dbReference>
<organism evidence="2 3">
    <name type="scientific">Drouetiella hepatica Uher 2000/2452</name>
    <dbReference type="NCBI Taxonomy" id="904376"/>
    <lineage>
        <taxon>Bacteria</taxon>
        <taxon>Bacillati</taxon>
        <taxon>Cyanobacteriota</taxon>
        <taxon>Cyanophyceae</taxon>
        <taxon>Oculatellales</taxon>
        <taxon>Oculatellaceae</taxon>
        <taxon>Drouetiella</taxon>
    </lineage>
</organism>
<reference evidence="2" key="2">
    <citation type="journal article" date="2022" name="Microbiol. Resour. Announc.">
        <title>Metagenome Sequencing to Explore Phylogenomics of Terrestrial Cyanobacteria.</title>
        <authorList>
            <person name="Ward R.D."/>
            <person name="Stajich J.E."/>
            <person name="Johansen J.R."/>
            <person name="Huntemann M."/>
            <person name="Clum A."/>
            <person name="Foster B."/>
            <person name="Foster B."/>
            <person name="Roux S."/>
            <person name="Palaniappan K."/>
            <person name="Varghese N."/>
            <person name="Mukherjee S."/>
            <person name="Reddy T.B.K."/>
            <person name="Daum C."/>
            <person name="Copeland A."/>
            <person name="Chen I.A."/>
            <person name="Ivanova N.N."/>
            <person name="Kyrpides N.C."/>
            <person name="Shapiro N."/>
            <person name="Eloe-Fadrosh E.A."/>
            <person name="Pietrasiak N."/>
        </authorList>
    </citation>
    <scope>NUCLEOTIDE SEQUENCE</scope>
    <source>
        <strain evidence="2">UHER 2000/2452</strain>
    </source>
</reference>
<feature type="compositionally biased region" description="Basic and acidic residues" evidence="1">
    <location>
        <begin position="86"/>
        <end position="96"/>
    </location>
</feature>
<dbReference type="Proteomes" id="UP000757435">
    <property type="component" value="Unassembled WGS sequence"/>
</dbReference>
<feature type="compositionally biased region" description="Basic residues" evidence="1">
    <location>
        <begin position="97"/>
        <end position="108"/>
    </location>
</feature>
<evidence type="ECO:0000313" key="3">
    <source>
        <dbReference type="Proteomes" id="UP000757435"/>
    </source>
</evidence>
<comment type="caution">
    <text evidence="2">The sequence shown here is derived from an EMBL/GenBank/DDBJ whole genome shotgun (WGS) entry which is preliminary data.</text>
</comment>
<evidence type="ECO:0000313" key="2">
    <source>
        <dbReference type="EMBL" id="MBW4658186.1"/>
    </source>
</evidence>
<reference evidence="2" key="1">
    <citation type="submission" date="2021-05" db="EMBL/GenBank/DDBJ databases">
        <authorList>
            <person name="Pietrasiak N."/>
            <person name="Ward R."/>
            <person name="Stajich J.E."/>
            <person name="Kurbessoian T."/>
        </authorList>
    </citation>
    <scope>NUCLEOTIDE SEQUENCE</scope>
    <source>
        <strain evidence="2">UHER 2000/2452</strain>
    </source>
</reference>